<dbReference type="Pfam" id="PF01161">
    <property type="entry name" value="PBP"/>
    <property type="match status" value="1"/>
</dbReference>
<dbReference type="PANTHER" id="PTHR11362:SF82">
    <property type="entry name" value="PHOSPHATIDYLETHANOLAMINE-BINDING PROTEIN 4"/>
    <property type="match status" value="1"/>
</dbReference>
<organism evidence="1 5">
    <name type="scientific">Adineta steineri</name>
    <dbReference type="NCBI Taxonomy" id="433720"/>
    <lineage>
        <taxon>Eukaryota</taxon>
        <taxon>Metazoa</taxon>
        <taxon>Spiralia</taxon>
        <taxon>Gnathifera</taxon>
        <taxon>Rotifera</taxon>
        <taxon>Eurotatoria</taxon>
        <taxon>Bdelloidea</taxon>
        <taxon>Adinetida</taxon>
        <taxon>Adinetidae</taxon>
        <taxon>Adineta</taxon>
    </lineage>
</organism>
<proteinExistence type="predicted"/>
<evidence type="ECO:0000313" key="1">
    <source>
        <dbReference type="EMBL" id="CAF0891549.1"/>
    </source>
</evidence>
<dbReference type="InterPro" id="IPR008914">
    <property type="entry name" value="PEBP"/>
</dbReference>
<evidence type="ECO:0000313" key="3">
    <source>
        <dbReference type="EMBL" id="CAF1560614.1"/>
    </source>
</evidence>
<evidence type="ECO:0000313" key="4">
    <source>
        <dbReference type="Proteomes" id="UP000663832"/>
    </source>
</evidence>
<dbReference type="Proteomes" id="UP000663877">
    <property type="component" value="Unassembled WGS sequence"/>
</dbReference>
<dbReference type="Gene3D" id="3.90.280.10">
    <property type="entry name" value="PEBP-like"/>
    <property type="match status" value="1"/>
</dbReference>
<dbReference type="InterPro" id="IPR036610">
    <property type="entry name" value="PEBP-like_sf"/>
</dbReference>
<comment type="caution">
    <text evidence="1">The sequence shown here is derived from an EMBL/GenBank/DDBJ whole genome shotgun (WGS) entry which is preliminary data.</text>
</comment>
<evidence type="ECO:0000313" key="2">
    <source>
        <dbReference type="EMBL" id="CAF1560416.1"/>
    </source>
</evidence>
<dbReference type="CDD" id="cd00866">
    <property type="entry name" value="PEBP_euk"/>
    <property type="match status" value="1"/>
</dbReference>
<dbReference type="SUPFAM" id="SSF49777">
    <property type="entry name" value="PEBP-like"/>
    <property type="match status" value="1"/>
</dbReference>
<name>A0A813Z188_9BILA</name>
<dbReference type="EMBL" id="CAJNOI010000034">
    <property type="protein sequence ID" value="CAF0891549.1"/>
    <property type="molecule type" value="Genomic_DNA"/>
</dbReference>
<gene>
    <name evidence="1" type="ORF">BJG266_LOCUS9976</name>
    <name evidence="2" type="ORF">QVE165_LOCUS47850</name>
    <name evidence="3" type="ORF">QVE165_LOCUS47864</name>
</gene>
<accession>A0A813Z188</accession>
<sequence length="173" mass="19475">MANISSDVEHLRQQYNAGKNQRDGLVIQYNNKQFQDGDELKKTDTQTEPKVQINIETDSKNPHFTLIMADPDAPQRGNERAGPWLHWIQADFQGNNISNGKTLADYQGPAPPSGTGPHQYIFLLYKSATNDFSKHNGSIAVSDSEKRKQFNLKKFENDHQLQLVATTSYTVIG</sequence>
<dbReference type="EMBL" id="CAJNOM010000777">
    <property type="protein sequence ID" value="CAF1560614.1"/>
    <property type="molecule type" value="Genomic_DNA"/>
</dbReference>
<dbReference type="OrthoDB" id="2506647at2759"/>
<dbReference type="AlphaFoldDB" id="A0A813Z188"/>
<dbReference type="InterPro" id="IPR035810">
    <property type="entry name" value="PEBP_euk"/>
</dbReference>
<reference evidence="1" key="1">
    <citation type="submission" date="2021-02" db="EMBL/GenBank/DDBJ databases">
        <authorList>
            <person name="Nowell W R."/>
        </authorList>
    </citation>
    <scope>NUCLEOTIDE SEQUENCE</scope>
</reference>
<keyword evidence="4" id="KW-1185">Reference proteome</keyword>
<evidence type="ECO:0000313" key="5">
    <source>
        <dbReference type="Proteomes" id="UP000663877"/>
    </source>
</evidence>
<dbReference type="EMBL" id="CAJNOM010000776">
    <property type="protein sequence ID" value="CAF1560416.1"/>
    <property type="molecule type" value="Genomic_DNA"/>
</dbReference>
<dbReference type="PANTHER" id="PTHR11362">
    <property type="entry name" value="PHOSPHATIDYLETHANOLAMINE-BINDING PROTEIN"/>
    <property type="match status" value="1"/>
</dbReference>
<protein>
    <submittedName>
        <fullName evidence="1">Uncharacterized protein</fullName>
    </submittedName>
</protein>
<dbReference type="Proteomes" id="UP000663832">
    <property type="component" value="Unassembled WGS sequence"/>
</dbReference>